<keyword evidence="3" id="KW-1185">Reference proteome</keyword>
<accession>A0A183VAN0</accession>
<organism evidence="3 4">
    <name type="scientific">Toxocara canis</name>
    <name type="common">Canine roundworm</name>
    <dbReference type="NCBI Taxonomy" id="6265"/>
    <lineage>
        <taxon>Eukaryota</taxon>
        <taxon>Metazoa</taxon>
        <taxon>Ecdysozoa</taxon>
        <taxon>Nematoda</taxon>
        <taxon>Chromadorea</taxon>
        <taxon>Rhabditida</taxon>
        <taxon>Spirurina</taxon>
        <taxon>Ascaridomorpha</taxon>
        <taxon>Ascaridoidea</taxon>
        <taxon>Toxocaridae</taxon>
        <taxon>Toxocara</taxon>
    </lineage>
</organism>
<dbReference type="Proteomes" id="UP000050794">
    <property type="component" value="Unassembled WGS sequence"/>
</dbReference>
<dbReference type="WBParaSite" id="TCNE_0001780101-mRNA-1">
    <property type="protein sequence ID" value="TCNE_0001780101-mRNA-1"/>
    <property type="gene ID" value="TCNE_0001780101"/>
</dbReference>
<protein>
    <submittedName>
        <fullName evidence="4">Peptidase S1 domain-containing protein</fullName>
    </submittedName>
</protein>
<gene>
    <name evidence="2" type="ORF">TCNE_LOCUS17800</name>
</gene>
<evidence type="ECO:0000256" key="1">
    <source>
        <dbReference type="SAM" id="SignalP"/>
    </source>
</evidence>
<name>A0A183VAN0_TOXCA</name>
<keyword evidence="1" id="KW-0732">Signal</keyword>
<feature type="chain" id="PRO_5044553695" evidence="1">
    <location>
        <begin position="22"/>
        <end position="288"/>
    </location>
</feature>
<dbReference type="AlphaFoldDB" id="A0A183VAN0"/>
<proteinExistence type="predicted"/>
<dbReference type="EMBL" id="UYWY01024803">
    <property type="protein sequence ID" value="VDM49121.1"/>
    <property type="molecule type" value="Genomic_DNA"/>
</dbReference>
<evidence type="ECO:0000313" key="3">
    <source>
        <dbReference type="Proteomes" id="UP000050794"/>
    </source>
</evidence>
<evidence type="ECO:0000313" key="2">
    <source>
        <dbReference type="EMBL" id="VDM49121.1"/>
    </source>
</evidence>
<reference evidence="2 3" key="2">
    <citation type="submission" date="2018-11" db="EMBL/GenBank/DDBJ databases">
        <authorList>
            <consortium name="Pathogen Informatics"/>
        </authorList>
    </citation>
    <scope>NUCLEOTIDE SEQUENCE [LARGE SCALE GENOMIC DNA]</scope>
</reference>
<sequence length="288" mass="31578">MFYHGALSSILILCGWALALAWEDRPGLIRVRLTDILKFAPAAVIPHGSRTHNFKGFDMEPLVQSAFVGSYRKRLYAWAVRAQGPNPPFLFGTIGIVREWYSLDALYKRRAAMLDKLMSYSTKEKAVSPPGSGTLSRFPFRTILIIIRNGYVCHYRTLFPPETFVEILNVLEYTHFRFDQAAGGVVVDAVCDIQRPGIIVGAVCDIWPTGTIVDASCDLWPGGITVDAVCDLWPAGIIVDALCDLWLAGIIVGAVCDIWPAGMLVAAVCDLWPGGIIVDAVCDLFSAI</sequence>
<reference evidence="4" key="1">
    <citation type="submission" date="2016-06" db="UniProtKB">
        <authorList>
            <consortium name="WormBaseParasite"/>
        </authorList>
    </citation>
    <scope>IDENTIFICATION</scope>
</reference>
<feature type="signal peptide" evidence="1">
    <location>
        <begin position="1"/>
        <end position="21"/>
    </location>
</feature>
<evidence type="ECO:0000313" key="4">
    <source>
        <dbReference type="WBParaSite" id="TCNE_0001780101-mRNA-1"/>
    </source>
</evidence>